<gene>
    <name evidence="2" type="ORF">BDY21DRAFT_353584</name>
</gene>
<evidence type="ECO:0000256" key="1">
    <source>
        <dbReference type="SAM" id="MobiDB-lite"/>
    </source>
</evidence>
<name>A0A6A6NRC7_9PEZI</name>
<organism evidence="2 3">
    <name type="scientific">Lineolata rhizophorae</name>
    <dbReference type="NCBI Taxonomy" id="578093"/>
    <lineage>
        <taxon>Eukaryota</taxon>
        <taxon>Fungi</taxon>
        <taxon>Dikarya</taxon>
        <taxon>Ascomycota</taxon>
        <taxon>Pezizomycotina</taxon>
        <taxon>Dothideomycetes</taxon>
        <taxon>Dothideomycetes incertae sedis</taxon>
        <taxon>Lineolatales</taxon>
        <taxon>Lineolataceae</taxon>
        <taxon>Lineolata</taxon>
    </lineage>
</organism>
<dbReference type="Proteomes" id="UP000799766">
    <property type="component" value="Unassembled WGS sequence"/>
</dbReference>
<evidence type="ECO:0000313" key="2">
    <source>
        <dbReference type="EMBL" id="KAF2454296.1"/>
    </source>
</evidence>
<evidence type="ECO:0000313" key="3">
    <source>
        <dbReference type="Proteomes" id="UP000799766"/>
    </source>
</evidence>
<feature type="region of interest" description="Disordered" evidence="1">
    <location>
        <begin position="1"/>
        <end position="81"/>
    </location>
</feature>
<accession>A0A6A6NRC7</accession>
<proteinExistence type="predicted"/>
<reference evidence="2" key="1">
    <citation type="journal article" date="2020" name="Stud. Mycol.">
        <title>101 Dothideomycetes genomes: a test case for predicting lifestyles and emergence of pathogens.</title>
        <authorList>
            <person name="Haridas S."/>
            <person name="Albert R."/>
            <person name="Binder M."/>
            <person name="Bloem J."/>
            <person name="Labutti K."/>
            <person name="Salamov A."/>
            <person name="Andreopoulos B."/>
            <person name="Baker S."/>
            <person name="Barry K."/>
            <person name="Bills G."/>
            <person name="Bluhm B."/>
            <person name="Cannon C."/>
            <person name="Castanera R."/>
            <person name="Culley D."/>
            <person name="Daum C."/>
            <person name="Ezra D."/>
            <person name="Gonzalez J."/>
            <person name="Henrissat B."/>
            <person name="Kuo A."/>
            <person name="Liang C."/>
            <person name="Lipzen A."/>
            <person name="Lutzoni F."/>
            <person name="Magnuson J."/>
            <person name="Mondo S."/>
            <person name="Nolan M."/>
            <person name="Ohm R."/>
            <person name="Pangilinan J."/>
            <person name="Park H.-J."/>
            <person name="Ramirez L."/>
            <person name="Alfaro M."/>
            <person name="Sun H."/>
            <person name="Tritt A."/>
            <person name="Yoshinaga Y."/>
            <person name="Zwiers L.-H."/>
            <person name="Turgeon B."/>
            <person name="Goodwin S."/>
            <person name="Spatafora J."/>
            <person name="Crous P."/>
            <person name="Grigoriev I."/>
        </authorList>
    </citation>
    <scope>NUCLEOTIDE SEQUENCE</scope>
    <source>
        <strain evidence="2">ATCC 16933</strain>
    </source>
</reference>
<protein>
    <submittedName>
        <fullName evidence="2">Uncharacterized protein</fullName>
    </submittedName>
</protein>
<keyword evidence="3" id="KW-1185">Reference proteome</keyword>
<dbReference type="AlphaFoldDB" id="A0A6A6NRC7"/>
<dbReference type="EMBL" id="MU001692">
    <property type="protein sequence ID" value="KAF2454296.1"/>
    <property type="molecule type" value="Genomic_DNA"/>
</dbReference>
<sequence length="81" mass="8407">MAHDPSSPAAQCPLPSASLAPHLTSPAGPPSSLLPTRDGQWAPPSALPDLTSHSSPAALLEKRSKPRTVPPRARCQAVRLT</sequence>